<organism evidence="1 2">
    <name type="scientific">Mesorhizobium cantuariense</name>
    <dbReference type="NCBI Taxonomy" id="1300275"/>
    <lineage>
        <taxon>Bacteria</taxon>
        <taxon>Pseudomonadati</taxon>
        <taxon>Pseudomonadota</taxon>
        <taxon>Alphaproteobacteria</taxon>
        <taxon>Hyphomicrobiales</taxon>
        <taxon>Phyllobacteriaceae</taxon>
        <taxon>Mesorhizobium</taxon>
    </lineage>
</organism>
<keyword evidence="2" id="KW-1185">Reference proteome</keyword>
<dbReference type="Proteomes" id="UP001595648">
    <property type="component" value="Unassembled WGS sequence"/>
</dbReference>
<reference evidence="2" key="1">
    <citation type="journal article" date="2019" name="Int. J. Syst. Evol. Microbiol.">
        <title>The Global Catalogue of Microorganisms (GCM) 10K type strain sequencing project: providing services to taxonomists for standard genome sequencing and annotation.</title>
        <authorList>
            <consortium name="The Broad Institute Genomics Platform"/>
            <consortium name="The Broad Institute Genome Sequencing Center for Infectious Disease"/>
            <person name="Wu L."/>
            <person name="Ma J."/>
        </authorList>
    </citation>
    <scope>NUCLEOTIDE SEQUENCE [LARGE SCALE GENOMIC DNA]</scope>
    <source>
        <strain evidence="2">ICMP 19515</strain>
    </source>
</reference>
<gene>
    <name evidence="1" type="ORF">ACFOJ9_02170</name>
</gene>
<protein>
    <submittedName>
        <fullName evidence="1">Uncharacterized protein</fullName>
    </submittedName>
</protein>
<accession>A0ABV7MJ24</accession>
<name>A0ABV7MJ24_9HYPH</name>
<proteinExistence type="predicted"/>
<sequence length="69" mass="7676">MNIQSNLHRVASQTFTELPNPGMTTLPGPWLNLPAETQKQIAQNLAPLLMRMRPTRALLEADGHVESVE</sequence>
<comment type="caution">
    <text evidence="1">The sequence shown here is derived from an EMBL/GenBank/DDBJ whole genome shotgun (WGS) entry which is preliminary data.</text>
</comment>
<evidence type="ECO:0000313" key="2">
    <source>
        <dbReference type="Proteomes" id="UP001595648"/>
    </source>
</evidence>
<evidence type="ECO:0000313" key="1">
    <source>
        <dbReference type="EMBL" id="MFC3320648.1"/>
    </source>
</evidence>
<dbReference type="RefSeq" id="WP_095083306.1">
    <property type="nucleotide sequence ID" value="NZ_JBHRVD010000001.1"/>
</dbReference>
<dbReference type="EMBL" id="JBHRVD010000001">
    <property type="protein sequence ID" value="MFC3320648.1"/>
    <property type="molecule type" value="Genomic_DNA"/>
</dbReference>